<dbReference type="SUPFAM" id="SSF47226">
    <property type="entry name" value="Histidine-containing phosphotransfer domain, HPT domain"/>
    <property type="match status" value="1"/>
</dbReference>
<dbReference type="Proteomes" id="UP000035722">
    <property type="component" value="Unassembled WGS sequence"/>
</dbReference>
<dbReference type="InterPro" id="IPR036641">
    <property type="entry name" value="HPT_dom_sf"/>
</dbReference>
<evidence type="ECO:0000313" key="4">
    <source>
        <dbReference type="Proteomes" id="UP000035722"/>
    </source>
</evidence>
<comment type="caution">
    <text evidence="3">The sequence shown here is derived from an EMBL/GenBank/DDBJ whole genome shotgun (WGS) entry which is preliminary data.</text>
</comment>
<proteinExistence type="predicted"/>
<reference evidence="4" key="1">
    <citation type="journal article" date="2014" name="Genome Announc.">
        <title>Genome Sequence of Arthrobacter siccitolerans 4J27, a Xeroprotectant-Producing Desiccation-Tolerant Microorganism.</title>
        <authorList>
            <person name="Manzanera M."/>
            <person name="Santa-Cruz-Calvo L."/>
            <person name="Vilchez J.I."/>
            <person name="Garcia-Fontana C."/>
            <person name="Silva-Castro G.A."/>
            <person name="Calvo C."/>
            <person name="Gonzalez-Lopez J."/>
        </authorList>
    </citation>
    <scope>NUCLEOTIDE SEQUENCE [LARGE SCALE GENOMIC DNA]</scope>
    <source>
        <strain evidence="4">4J27</strain>
    </source>
</reference>
<keyword evidence="4" id="KW-1185">Reference proteome</keyword>
<sequence length="176" mass="19332">MTFFWGQKQDPFGGSNAGTMMTHGDSSILPFLDRTVLDRLRTDLADDEGVWKTLVQSFIERLPYRVERLRLALATGDFAGAVEAVRSLKISSQRLGGERLADLAHGLQVDLHNSPGADPAQVLPRLAEAHLEQLSTCGRHTAYLLQAHLEGRRASTPELSSALHLLGFPTPGYSRE</sequence>
<dbReference type="AlphaFoldDB" id="A0A024GYV8"/>
<dbReference type="STRING" id="861266.ARTSIC4J27_1068"/>
<dbReference type="GO" id="GO:0000160">
    <property type="term" value="P:phosphorelay signal transduction system"/>
    <property type="evidence" value="ECO:0007669"/>
    <property type="project" value="InterPro"/>
</dbReference>
<dbReference type="Gene3D" id="1.20.120.160">
    <property type="entry name" value="HPT domain"/>
    <property type="match status" value="1"/>
</dbReference>
<evidence type="ECO:0000256" key="1">
    <source>
        <dbReference type="PROSITE-ProRule" id="PRU00110"/>
    </source>
</evidence>
<gene>
    <name evidence="3" type="ORF">ARTSIC4J27_1068</name>
</gene>
<accession>A0A024GYV8</accession>
<dbReference type="InterPro" id="IPR008207">
    <property type="entry name" value="Sig_transdc_His_kin_Hpt_dom"/>
</dbReference>
<dbReference type="PROSITE" id="PS50894">
    <property type="entry name" value="HPT"/>
    <property type="match status" value="1"/>
</dbReference>
<organism evidence="3 4">
    <name type="scientific">Pseudarthrobacter siccitolerans</name>
    <dbReference type="NCBI Taxonomy" id="861266"/>
    <lineage>
        <taxon>Bacteria</taxon>
        <taxon>Bacillati</taxon>
        <taxon>Actinomycetota</taxon>
        <taxon>Actinomycetes</taxon>
        <taxon>Micrococcales</taxon>
        <taxon>Micrococcaceae</taxon>
        <taxon>Pseudarthrobacter</taxon>
    </lineage>
</organism>
<dbReference type="EMBL" id="CAQI01000032">
    <property type="protein sequence ID" value="CCQ45135.1"/>
    <property type="molecule type" value="Genomic_DNA"/>
</dbReference>
<protein>
    <submittedName>
        <fullName evidence="3">Hpt domain protein</fullName>
    </submittedName>
</protein>
<evidence type="ECO:0000313" key="3">
    <source>
        <dbReference type="EMBL" id="CCQ45135.1"/>
    </source>
</evidence>
<name>A0A024GYV8_9MICC</name>
<comment type="caution">
    <text evidence="1">Lacks conserved residue(s) required for the propagation of feature annotation.</text>
</comment>
<feature type="domain" description="HPt" evidence="2">
    <location>
        <begin position="47"/>
        <end position="148"/>
    </location>
</feature>
<evidence type="ECO:0000259" key="2">
    <source>
        <dbReference type="PROSITE" id="PS50894"/>
    </source>
</evidence>